<keyword evidence="1" id="KW-0479">Metal-binding</keyword>
<proteinExistence type="predicted"/>
<evidence type="ECO:0000256" key="4">
    <source>
        <dbReference type="ARBA" id="ARBA00022833"/>
    </source>
</evidence>
<comment type="caution">
    <text evidence="8">The sequence shown here is derived from an EMBL/GenBank/DDBJ whole genome shotgun (WGS) entry which is preliminary data.</text>
</comment>
<evidence type="ECO:0000259" key="7">
    <source>
        <dbReference type="PROSITE" id="PS50157"/>
    </source>
</evidence>
<evidence type="ECO:0000256" key="5">
    <source>
        <dbReference type="PROSITE-ProRule" id="PRU00042"/>
    </source>
</evidence>
<evidence type="ECO:0000256" key="1">
    <source>
        <dbReference type="ARBA" id="ARBA00022723"/>
    </source>
</evidence>
<dbReference type="OrthoDB" id="3269380at2759"/>
<protein>
    <submittedName>
        <fullName evidence="8">Transcriptional regulator of ribosomal bioproteinsis proteins</fullName>
    </submittedName>
</protein>
<dbReference type="AlphaFoldDB" id="A0A8H7BRC2"/>
<sequence>MSSPTNRIGIPGFSIPFPTSTSTATTTTASAACTTTSSSPSSSPMPAAIFQHRDSFVHQRELETAFCKDLYCCGQKLHDLHELLQHYEEHHHQPEDEDHHKTVLTAMSHLHEAVHAPQPSPPPSSPIPVDPHIHIHPADLSQPMSPTLHESAAPNSTSTSTTTNISTPPPSTPPAVPHLSAEDMLLFRTEALYQSCHSNDAENKPYKCTVKGCDKAYKNPNGLKYHREHGNCTQNLGNEADAQKPYQCTIGLCRKRYKNLNGLKYHIEHAHVAKLQQLSPTTHLNSPWPALH</sequence>
<dbReference type="Gene3D" id="3.30.160.60">
    <property type="entry name" value="Classic Zinc Finger"/>
    <property type="match status" value="1"/>
</dbReference>
<feature type="domain" description="C2H2-type" evidence="7">
    <location>
        <begin position="246"/>
        <end position="276"/>
    </location>
</feature>
<evidence type="ECO:0000256" key="6">
    <source>
        <dbReference type="SAM" id="MobiDB-lite"/>
    </source>
</evidence>
<dbReference type="EMBL" id="JABAYA010000062">
    <property type="protein sequence ID" value="KAF7727195.1"/>
    <property type="molecule type" value="Genomic_DNA"/>
</dbReference>
<name>A0A8H7BRC2_9FUNG</name>
<dbReference type="PROSITE" id="PS51257">
    <property type="entry name" value="PROKAR_LIPOPROTEIN"/>
    <property type="match status" value="1"/>
</dbReference>
<evidence type="ECO:0000256" key="3">
    <source>
        <dbReference type="ARBA" id="ARBA00022771"/>
    </source>
</evidence>
<dbReference type="PANTHER" id="PTHR23057:SF0">
    <property type="entry name" value="JUXTAPOSED WITH ANOTHER ZINC FINGER PROTEIN 1"/>
    <property type="match status" value="1"/>
</dbReference>
<evidence type="ECO:0000313" key="9">
    <source>
        <dbReference type="Proteomes" id="UP000605846"/>
    </source>
</evidence>
<organism evidence="8 9">
    <name type="scientific">Apophysomyces ossiformis</name>
    <dbReference type="NCBI Taxonomy" id="679940"/>
    <lineage>
        <taxon>Eukaryota</taxon>
        <taxon>Fungi</taxon>
        <taxon>Fungi incertae sedis</taxon>
        <taxon>Mucoromycota</taxon>
        <taxon>Mucoromycotina</taxon>
        <taxon>Mucoromycetes</taxon>
        <taxon>Mucorales</taxon>
        <taxon>Mucorineae</taxon>
        <taxon>Mucoraceae</taxon>
        <taxon>Apophysomyces</taxon>
    </lineage>
</organism>
<evidence type="ECO:0000313" key="8">
    <source>
        <dbReference type="EMBL" id="KAF7727195.1"/>
    </source>
</evidence>
<feature type="compositionally biased region" description="Pro residues" evidence="6">
    <location>
        <begin position="167"/>
        <end position="176"/>
    </location>
</feature>
<dbReference type="Proteomes" id="UP000605846">
    <property type="component" value="Unassembled WGS sequence"/>
</dbReference>
<dbReference type="InterPro" id="IPR036236">
    <property type="entry name" value="Znf_C2H2_sf"/>
</dbReference>
<feature type="compositionally biased region" description="Pro residues" evidence="6">
    <location>
        <begin position="118"/>
        <end position="129"/>
    </location>
</feature>
<dbReference type="PROSITE" id="PS00028">
    <property type="entry name" value="ZINC_FINGER_C2H2_1"/>
    <property type="match status" value="1"/>
</dbReference>
<feature type="compositionally biased region" description="Low complexity" evidence="6">
    <location>
        <begin position="151"/>
        <end position="166"/>
    </location>
</feature>
<dbReference type="SMART" id="SM00355">
    <property type="entry name" value="ZnF_C2H2"/>
    <property type="match status" value="2"/>
</dbReference>
<reference evidence="8" key="1">
    <citation type="submission" date="2020-01" db="EMBL/GenBank/DDBJ databases">
        <title>Genome Sequencing of Three Apophysomyces-Like Fungal Strains Confirms a Novel Fungal Genus in the Mucoromycota with divergent Burkholderia-like Endosymbiotic Bacteria.</title>
        <authorList>
            <person name="Stajich J.E."/>
            <person name="Macias A.M."/>
            <person name="Carter-House D."/>
            <person name="Lovett B."/>
            <person name="Kasson L.R."/>
            <person name="Berry K."/>
            <person name="Grigoriev I."/>
            <person name="Chang Y."/>
            <person name="Spatafora J."/>
            <person name="Kasson M.T."/>
        </authorList>
    </citation>
    <scope>NUCLEOTIDE SEQUENCE</scope>
    <source>
        <strain evidence="8">NRRL A-21654</strain>
    </source>
</reference>
<keyword evidence="3 5" id="KW-0863">Zinc-finger</keyword>
<dbReference type="GO" id="GO:0008270">
    <property type="term" value="F:zinc ion binding"/>
    <property type="evidence" value="ECO:0007669"/>
    <property type="project" value="UniProtKB-KW"/>
</dbReference>
<dbReference type="PANTHER" id="PTHR23057">
    <property type="entry name" value="JUXTAPOSED WITH ANOTHER ZINC FINGER PROTEIN 1"/>
    <property type="match status" value="1"/>
</dbReference>
<dbReference type="PROSITE" id="PS50157">
    <property type="entry name" value="ZINC_FINGER_C2H2_2"/>
    <property type="match status" value="1"/>
</dbReference>
<dbReference type="InterPro" id="IPR051580">
    <property type="entry name" value="ZnF-Chromatin_assoc"/>
</dbReference>
<dbReference type="InterPro" id="IPR013087">
    <property type="entry name" value="Znf_C2H2_type"/>
</dbReference>
<evidence type="ECO:0000256" key="2">
    <source>
        <dbReference type="ARBA" id="ARBA00022737"/>
    </source>
</evidence>
<feature type="region of interest" description="Disordered" evidence="6">
    <location>
        <begin position="1"/>
        <end position="21"/>
    </location>
</feature>
<feature type="region of interest" description="Disordered" evidence="6">
    <location>
        <begin position="113"/>
        <end position="178"/>
    </location>
</feature>
<dbReference type="GO" id="GO:0005634">
    <property type="term" value="C:nucleus"/>
    <property type="evidence" value="ECO:0007669"/>
    <property type="project" value="TreeGrafter"/>
</dbReference>
<dbReference type="SUPFAM" id="SSF57667">
    <property type="entry name" value="beta-beta-alpha zinc fingers"/>
    <property type="match status" value="1"/>
</dbReference>
<keyword evidence="2" id="KW-0677">Repeat</keyword>
<keyword evidence="9" id="KW-1185">Reference proteome</keyword>
<accession>A0A8H7BRC2</accession>
<gene>
    <name evidence="8" type="primary">SFP1_2</name>
    <name evidence="8" type="ORF">EC973_007893</name>
</gene>
<keyword evidence="4" id="KW-0862">Zinc</keyword>